<keyword evidence="1" id="KW-0472">Membrane</keyword>
<gene>
    <name evidence="3" type="ORF">LCGC14_0660700</name>
</gene>
<dbReference type="AlphaFoldDB" id="A0A0F9QTK2"/>
<comment type="caution">
    <text evidence="3">The sequence shown here is derived from an EMBL/GenBank/DDBJ whole genome shotgun (WGS) entry which is preliminary data.</text>
</comment>
<reference evidence="3" key="1">
    <citation type="journal article" date="2015" name="Nature">
        <title>Complex archaea that bridge the gap between prokaryotes and eukaryotes.</title>
        <authorList>
            <person name="Spang A."/>
            <person name="Saw J.H."/>
            <person name="Jorgensen S.L."/>
            <person name="Zaremba-Niedzwiedzka K."/>
            <person name="Martijn J."/>
            <person name="Lind A.E."/>
            <person name="van Eijk R."/>
            <person name="Schleper C."/>
            <person name="Guy L."/>
            <person name="Ettema T.J."/>
        </authorList>
    </citation>
    <scope>NUCLEOTIDE SEQUENCE</scope>
</reference>
<evidence type="ECO:0000256" key="1">
    <source>
        <dbReference type="SAM" id="Phobius"/>
    </source>
</evidence>
<keyword evidence="1" id="KW-0812">Transmembrane</keyword>
<name>A0A0F9QTK2_9ZZZZ</name>
<dbReference type="EMBL" id="LAZR01001263">
    <property type="protein sequence ID" value="KKN47645.1"/>
    <property type="molecule type" value="Genomic_DNA"/>
</dbReference>
<keyword evidence="1" id="KW-1133">Transmembrane helix</keyword>
<evidence type="ECO:0000313" key="3">
    <source>
        <dbReference type="EMBL" id="KKN47645.1"/>
    </source>
</evidence>
<sequence>METRSRTIIKSLTWRVVALVITTTVVWVATRKMELAASVGLADTAIKLVVYYAHERCWLKVHFGKLRPPDYQI</sequence>
<evidence type="ECO:0000259" key="2">
    <source>
        <dbReference type="Pfam" id="PF09834"/>
    </source>
</evidence>
<feature type="transmembrane region" description="Helical" evidence="1">
    <location>
        <begin position="12"/>
        <end position="29"/>
    </location>
</feature>
<dbReference type="Pfam" id="PF09834">
    <property type="entry name" value="DUF2061"/>
    <property type="match status" value="1"/>
</dbReference>
<organism evidence="3">
    <name type="scientific">marine sediment metagenome</name>
    <dbReference type="NCBI Taxonomy" id="412755"/>
    <lineage>
        <taxon>unclassified sequences</taxon>
        <taxon>metagenomes</taxon>
        <taxon>ecological metagenomes</taxon>
    </lineage>
</organism>
<accession>A0A0F9QTK2</accession>
<proteinExistence type="predicted"/>
<protein>
    <recommendedName>
        <fullName evidence="2">DUF2061 domain-containing protein</fullName>
    </recommendedName>
</protein>
<feature type="domain" description="DUF2061" evidence="2">
    <location>
        <begin position="8"/>
        <end position="58"/>
    </location>
</feature>
<dbReference type="InterPro" id="IPR018638">
    <property type="entry name" value="DUF2061_membrane"/>
</dbReference>